<dbReference type="Pfam" id="PF13640">
    <property type="entry name" value="2OG-FeII_Oxy_3"/>
    <property type="match status" value="1"/>
</dbReference>
<dbReference type="OrthoDB" id="69177at2759"/>
<evidence type="ECO:0000313" key="7">
    <source>
        <dbReference type="EMBL" id="KAG0253685.1"/>
    </source>
</evidence>
<comment type="cofactor">
    <cofactor evidence="1">
        <name>L-ascorbate</name>
        <dbReference type="ChEBI" id="CHEBI:38290"/>
    </cofactor>
</comment>
<dbReference type="Gene3D" id="2.60.120.620">
    <property type="entry name" value="q2cbj1_9rhob like domain"/>
    <property type="match status" value="1"/>
</dbReference>
<keyword evidence="3" id="KW-0223">Dioxygenase</keyword>
<dbReference type="EMBL" id="JAAAJB010000565">
    <property type="protein sequence ID" value="KAG0253685.1"/>
    <property type="molecule type" value="Genomic_DNA"/>
</dbReference>
<dbReference type="SMART" id="SM00702">
    <property type="entry name" value="P4Hc"/>
    <property type="match status" value="1"/>
</dbReference>
<evidence type="ECO:0000256" key="2">
    <source>
        <dbReference type="ARBA" id="ARBA00022723"/>
    </source>
</evidence>
<gene>
    <name evidence="7" type="ORF">DFQ27_007269</name>
</gene>
<comment type="caution">
    <text evidence="7">The sequence shown here is derived from an EMBL/GenBank/DDBJ whole genome shotgun (WGS) entry which is preliminary data.</text>
</comment>
<dbReference type="PANTHER" id="PTHR10869:SF241">
    <property type="entry name" value="FE2OG DIOXYGENASE DOMAIN-CONTAINING PROTEIN"/>
    <property type="match status" value="1"/>
</dbReference>
<keyword evidence="8" id="KW-1185">Reference proteome</keyword>
<evidence type="ECO:0000256" key="4">
    <source>
        <dbReference type="ARBA" id="ARBA00023002"/>
    </source>
</evidence>
<dbReference type="GO" id="GO:0005783">
    <property type="term" value="C:endoplasmic reticulum"/>
    <property type="evidence" value="ECO:0007669"/>
    <property type="project" value="TreeGrafter"/>
</dbReference>
<dbReference type="Proteomes" id="UP000807716">
    <property type="component" value="Unassembled WGS sequence"/>
</dbReference>
<evidence type="ECO:0000313" key="8">
    <source>
        <dbReference type="Proteomes" id="UP000807716"/>
    </source>
</evidence>
<keyword evidence="5" id="KW-0408">Iron</keyword>
<dbReference type="InterPro" id="IPR044862">
    <property type="entry name" value="Pro_4_hyd_alph_FE2OG_OXY"/>
</dbReference>
<dbReference type="InterPro" id="IPR006620">
    <property type="entry name" value="Pro_4_hyd_alph"/>
</dbReference>
<dbReference type="GO" id="GO:0005506">
    <property type="term" value="F:iron ion binding"/>
    <property type="evidence" value="ECO:0007669"/>
    <property type="project" value="InterPro"/>
</dbReference>
<feature type="domain" description="Prolyl 4-hydroxylase alpha subunit" evidence="6">
    <location>
        <begin position="44"/>
        <end position="227"/>
    </location>
</feature>
<dbReference type="InterPro" id="IPR045054">
    <property type="entry name" value="P4HA-like"/>
</dbReference>
<organism evidence="7 8">
    <name type="scientific">Actinomortierella ambigua</name>
    <dbReference type="NCBI Taxonomy" id="1343610"/>
    <lineage>
        <taxon>Eukaryota</taxon>
        <taxon>Fungi</taxon>
        <taxon>Fungi incertae sedis</taxon>
        <taxon>Mucoromycota</taxon>
        <taxon>Mortierellomycotina</taxon>
        <taxon>Mortierellomycetes</taxon>
        <taxon>Mortierellales</taxon>
        <taxon>Mortierellaceae</taxon>
        <taxon>Actinomortierella</taxon>
    </lineage>
</organism>
<dbReference type="PANTHER" id="PTHR10869">
    <property type="entry name" value="PROLYL 4-HYDROXYLASE ALPHA SUBUNIT"/>
    <property type="match status" value="1"/>
</dbReference>
<reference evidence="7" key="1">
    <citation type="journal article" date="2020" name="Fungal Divers.">
        <title>Resolving the Mortierellaceae phylogeny through synthesis of multi-gene phylogenetics and phylogenomics.</title>
        <authorList>
            <person name="Vandepol N."/>
            <person name="Liber J."/>
            <person name="Desiro A."/>
            <person name="Na H."/>
            <person name="Kennedy M."/>
            <person name="Barry K."/>
            <person name="Grigoriev I.V."/>
            <person name="Miller A.N."/>
            <person name="O'Donnell K."/>
            <person name="Stajich J.E."/>
            <person name="Bonito G."/>
        </authorList>
    </citation>
    <scope>NUCLEOTIDE SEQUENCE</scope>
    <source>
        <strain evidence="7">BC1065</strain>
    </source>
</reference>
<keyword evidence="4" id="KW-0560">Oxidoreductase</keyword>
<evidence type="ECO:0000256" key="3">
    <source>
        <dbReference type="ARBA" id="ARBA00022964"/>
    </source>
</evidence>
<sequence>MAAISNSPSSLARGLGRFDAKALAPPEVLPLAELLPRRAQLGPILAFTLQQVFTEKECLALIQASENQGYVPAKVNMGSHEELIPEYRKSLRCIIDDHEFARKVFERVAPFVPATYANRPVVGINERFRFLKYLPGDCFMPHYDGEYRRPDGSGEVSKVTIQIYLNGDCIGGETSFLEEKMGGSTQPVKAVRVNPTTGQVLIFEHPLLHEGSPVIDGVKYAIRSDIMYGPPAPHPKLHQK</sequence>
<dbReference type="AlphaFoldDB" id="A0A9P6PW07"/>
<protein>
    <recommendedName>
        <fullName evidence="6">Prolyl 4-hydroxylase alpha subunit domain-containing protein</fullName>
    </recommendedName>
</protein>
<keyword evidence="2" id="KW-0479">Metal-binding</keyword>
<accession>A0A9P6PW07</accession>
<dbReference type="GO" id="GO:0031418">
    <property type="term" value="F:L-ascorbic acid binding"/>
    <property type="evidence" value="ECO:0007669"/>
    <property type="project" value="InterPro"/>
</dbReference>
<proteinExistence type="predicted"/>
<dbReference type="GO" id="GO:0004656">
    <property type="term" value="F:procollagen-proline 4-dioxygenase activity"/>
    <property type="evidence" value="ECO:0007669"/>
    <property type="project" value="TreeGrafter"/>
</dbReference>
<name>A0A9P6PW07_9FUNG</name>
<evidence type="ECO:0000259" key="6">
    <source>
        <dbReference type="SMART" id="SM00702"/>
    </source>
</evidence>
<evidence type="ECO:0000256" key="5">
    <source>
        <dbReference type="ARBA" id="ARBA00023004"/>
    </source>
</evidence>
<evidence type="ECO:0000256" key="1">
    <source>
        <dbReference type="ARBA" id="ARBA00001961"/>
    </source>
</evidence>